<evidence type="ECO:0000256" key="6">
    <source>
        <dbReference type="SAM" id="Phobius"/>
    </source>
</evidence>
<feature type="transmembrane region" description="Helical" evidence="6">
    <location>
        <begin position="319"/>
        <end position="337"/>
    </location>
</feature>
<keyword evidence="9" id="KW-1185">Reference proteome</keyword>
<dbReference type="Pfam" id="PF07690">
    <property type="entry name" value="MFS_1"/>
    <property type="match status" value="2"/>
</dbReference>
<dbReference type="InterPro" id="IPR011701">
    <property type="entry name" value="MFS"/>
</dbReference>
<feature type="transmembrane region" description="Helical" evidence="6">
    <location>
        <begin position="344"/>
        <end position="361"/>
    </location>
</feature>
<dbReference type="InterPro" id="IPR020846">
    <property type="entry name" value="MFS_dom"/>
</dbReference>
<reference evidence="8 9" key="1">
    <citation type="submission" date="2020-06" db="EMBL/GenBank/DDBJ databases">
        <title>NJ-3-1, isolated from saline soil.</title>
        <authorList>
            <person name="Cui H.L."/>
            <person name="Shi X."/>
        </authorList>
    </citation>
    <scope>NUCLEOTIDE SEQUENCE [LARGE SCALE GENOMIC DNA]</scope>
    <source>
        <strain evidence="8 9">NJ-3-1</strain>
    </source>
</reference>
<dbReference type="GO" id="GO:0005886">
    <property type="term" value="C:plasma membrane"/>
    <property type="evidence" value="ECO:0007669"/>
    <property type="project" value="UniProtKB-SubCell"/>
</dbReference>
<protein>
    <submittedName>
        <fullName evidence="8">MFS transporter</fullName>
    </submittedName>
</protein>
<organism evidence="8 9">
    <name type="scientific">Halorarum salinum</name>
    <dbReference type="NCBI Taxonomy" id="2743089"/>
    <lineage>
        <taxon>Archaea</taxon>
        <taxon>Methanobacteriati</taxon>
        <taxon>Methanobacteriota</taxon>
        <taxon>Stenosarchaea group</taxon>
        <taxon>Halobacteria</taxon>
        <taxon>Halobacteriales</taxon>
        <taxon>Haloferacaceae</taxon>
        <taxon>Halorarum</taxon>
    </lineage>
</organism>
<accession>A0A7D5LCC7</accession>
<keyword evidence="5 6" id="KW-0472">Membrane</keyword>
<feature type="transmembrane region" description="Helical" evidence="6">
    <location>
        <begin position="47"/>
        <end position="68"/>
    </location>
</feature>
<feature type="transmembrane region" description="Helical" evidence="6">
    <location>
        <begin position="80"/>
        <end position="101"/>
    </location>
</feature>
<dbReference type="PANTHER" id="PTHR43124:SF3">
    <property type="entry name" value="CHLORAMPHENICOL EFFLUX PUMP RV0191"/>
    <property type="match status" value="1"/>
</dbReference>
<dbReference type="RefSeq" id="WP_179269976.1">
    <property type="nucleotide sequence ID" value="NZ_CP058579.1"/>
</dbReference>
<feature type="domain" description="Major facilitator superfamily (MFS) profile" evidence="7">
    <location>
        <begin position="1"/>
        <end position="437"/>
    </location>
</feature>
<evidence type="ECO:0000313" key="9">
    <source>
        <dbReference type="Proteomes" id="UP000509626"/>
    </source>
</evidence>
<dbReference type="SUPFAM" id="SSF103473">
    <property type="entry name" value="MFS general substrate transporter"/>
    <property type="match status" value="1"/>
</dbReference>
<dbReference type="GeneID" id="56039250"/>
<dbReference type="AlphaFoldDB" id="A0A7D5LCC7"/>
<evidence type="ECO:0000256" key="5">
    <source>
        <dbReference type="ARBA" id="ARBA00023136"/>
    </source>
</evidence>
<name>A0A7D5LCC7_9EURY</name>
<dbReference type="PROSITE" id="PS50850">
    <property type="entry name" value="MFS"/>
    <property type="match status" value="1"/>
</dbReference>
<evidence type="ECO:0000256" key="2">
    <source>
        <dbReference type="ARBA" id="ARBA00022475"/>
    </source>
</evidence>
<evidence type="ECO:0000256" key="4">
    <source>
        <dbReference type="ARBA" id="ARBA00022989"/>
    </source>
</evidence>
<feature type="transmembrane region" description="Helical" evidence="6">
    <location>
        <begin position="410"/>
        <end position="428"/>
    </location>
</feature>
<feature type="transmembrane region" description="Helical" evidence="6">
    <location>
        <begin position="290"/>
        <end position="307"/>
    </location>
</feature>
<gene>
    <name evidence="8" type="ORF">HUG12_17285</name>
</gene>
<dbReference type="KEGG" id="halu:HUG12_17285"/>
<feature type="transmembrane region" description="Helical" evidence="6">
    <location>
        <begin position="263"/>
        <end position="283"/>
    </location>
</feature>
<evidence type="ECO:0000256" key="1">
    <source>
        <dbReference type="ARBA" id="ARBA00004651"/>
    </source>
</evidence>
<feature type="transmembrane region" description="Helical" evidence="6">
    <location>
        <begin position="239"/>
        <end position="257"/>
    </location>
</feature>
<dbReference type="InterPro" id="IPR050189">
    <property type="entry name" value="MFS_Efflux_Transporters"/>
</dbReference>
<sequence length="443" mass="47277">MGYSFGMGRREWLFGLLISSVHGGQHVFLRLLPPLIPILVVDLNATLWQLGLLVSVYLFAGGLFQAPLGILSDRTDRLHLLVPAFVAMSVGYLILLAAPTAGAALPAFTLRGEAFTGEFQVMALGMFVAGIGYSAVHPVGYPLITRNVTADNRGKVLGMWGSASKLGDASAPLLVGVFILVLPWEGILLGISLLGLVYAAGLFALFRYGGYETEPADTGPDEEAPSDAVAEWRRNPREFLFPIAVVVVFFFFILFTGNGIQTFTPVFVADVYGYSFSLAGVTLRPESVANFYFAVLLVSGAVSQILTGTLSDLYDPRSVLLGLLAASTLGLLVLSLVRLTPVTLLVTFALLGSCLFGVNPVRDTLITDITPPEYEGRTFGYVWTIALVGSSGYPVLIGYLGDTIGIQSSFAYLALGTFGAMAAIGILYSSRVYRAPSTVEPDV</sequence>
<evidence type="ECO:0000256" key="3">
    <source>
        <dbReference type="ARBA" id="ARBA00022692"/>
    </source>
</evidence>
<keyword evidence="2" id="KW-1003">Cell membrane</keyword>
<keyword evidence="3 6" id="KW-0812">Transmembrane</keyword>
<dbReference type="EMBL" id="CP058579">
    <property type="protein sequence ID" value="QLG63392.1"/>
    <property type="molecule type" value="Genomic_DNA"/>
</dbReference>
<dbReference type="PANTHER" id="PTHR43124">
    <property type="entry name" value="PURINE EFFLUX PUMP PBUE"/>
    <property type="match status" value="1"/>
</dbReference>
<dbReference type="OrthoDB" id="117970at2157"/>
<dbReference type="Gene3D" id="1.20.1250.20">
    <property type="entry name" value="MFS general substrate transporter like domains"/>
    <property type="match status" value="2"/>
</dbReference>
<feature type="transmembrane region" description="Helical" evidence="6">
    <location>
        <begin position="381"/>
        <end position="401"/>
    </location>
</feature>
<keyword evidence="4 6" id="KW-1133">Transmembrane helix</keyword>
<evidence type="ECO:0000313" key="8">
    <source>
        <dbReference type="EMBL" id="QLG63392.1"/>
    </source>
</evidence>
<evidence type="ECO:0000259" key="7">
    <source>
        <dbReference type="PROSITE" id="PS50850"/>
    </source>
</evidence>
<comment type="subcellular location">
    <subcellularLocation>
        <location evidence="1">Cell membrane</location>
        <topology evidence="1">Multi-pass membrane protein</topology>
    </subcellularLocation>
</comment>
<dbReference type="GO" id="GO:0022857">
    <property type="term" value="F:transmembrane transporter activity"/>
    <property type="evidence" value="ECO:0007669"/>
    <property type="project" value="InterPro"/>
</dbReference>
<dbReference type="InterPro" id="IPR036259">
    <property type="entry name" value="MFS_trans_sf"/>
</dbReference>
<feature type="transmembrane region" description="Helical" evidence="6">
    <location>
        <begin position="187"/>
        <end position="206"/>
    </location>
</feature>
<proteinExistence type="predicted"/>
<dbReference type="Proteomes" id="UP000509626">
    <property type="component" value="Chromosome"/>
</dbReference>
<feature type="transmembrane region" description="Helical" evidence="6">
    <location>
        <begin position="156"/>
        <end position="181"/>
    </location>
</feature>
<feature type="transmembrane region" description="Helical" evidence="6">
    <location>
        <begin position="121"/>
        <end position="144"/>
    </location>
</feature>